<dbReference type="Gramene" id="TraesROB_scaffold_040918_01G000200.1">
    <property type="protein sequence ID" value="TraesROB_scaffold_040918_01G000200.1"/>
    <property type="gene ID" value="TraesROB_scaffold_040918_01G000200"/>
</dbReference>
<name>A0A3B6MS10_WHEAT</name>
<accession>A0A3B6MS10</accession>
<reference evidence="1" key="2">
    <citation type="submission" date="2018-10" db="UniProtKB">
        <authorList>
            <consortium name="EnsemblPlants"/>
        </authorList>
    </citation>
    <scope>IDENTIFICATION</scope>
</reference>
<dbReference type="Proteomes" id="UP000019116">
    <property type="component" value="Chromosome 5D"/>
</dbReference>
<dbReference type="OrthoDB" id="696399at2759"/>
<keyword evidence="2" id="KW-1185">Reference proteome</keyword>
<reference evidence="1" key="1">
    <citation type="submission" date="2018-08" db="EMBL/GenBank/DDBJ databases">
        <authorList>
            <person name="Rossello M."/>
        </authorList>
    </citation>
    <scope>NUCLEOTIDE SEQUENCE [LARGE SCALE GENOMIC DNA]</scope>
    <source>
        <strain evidence="1">cv. Chinese Spring</strain>
    </source>
</reference>
<dbReference type="Gramene" id="TraesWEE_scaffold_037747_01G000200.1">
    <property type="protein sequence ID" value="TraesWEE_scaffold_037747_01G000200.1"/>
    <property type="gene ID" value="TraesWEE_scaffold_037747_01G000200"/>
</dbReference>
<dbReference type="STRING" id="4565.A0A3B6MS10"/>
<dbReference type="Gramene" id="TraesCAD_scaffold_015812_01G000200.1">
    <property type="protein sequence ID" value="TraesCAD_scaffold_015812_01G000200.1"/>
    <property type="gene ID" value="TraesCAD_scaffold_015812_01G000200"/>
</dbReference>
<dbReference type="Gramene" id="TraesCLE_scaffold_055627_01G000200.1">
    <property type="protein sequence ID" value="TraesCLE_scaffold_055627_01G000200.1"/>
    <property type="gene ID" value="TraesCLE_scaffold_055627_01G000200"/>
</dbReference>
<dbReference type="AlphaFoldDB" id="A0A3B6MS10"/>
<dbReference type="PANTHER" id="PTHR35766">
    <property type="entry name" value="OS08G0543600 PROTEIN"/>
    <property type="match status" value="1"/>
</dbReference>
<proteinExistence type="predicted"/>
<dbReference type="PANTHER" id="PTHR35766:SF1">
    <property type="entry name" value="OS08G0543600 PROTEIN"/>
    <property type="match status" value="1"/>
</dbReference>
<dbReference type="Gramene" id="TraesCS5D03G0503200.1">
    <property type="protein sequence ID" value="TraesCS5D03G0503200.1.CDS"/>
    <property type="gene ID" value="TraesCS5D03G0503200"/>
</dbReference>
<organism evidence="1">
    <name type="scientific">Triticum aestivum</name>
    <name type="common">Wheat</name>
    <dbReference type="NCBI Taxonomy" id="4565"/>
    <lineage>
        <taxon>Eukaryota</taxon>
        <taxon>Viridiplantae</taxon>
        <taxon>Streptophyta</taxon>
        <taxon>Embryophyta</taxon>
        <taxon>Tracheophyta</taxon>
        <taxon>Spermatophyta</taxon>
        <taxon>Magnoliopsida</taxon>
        <taxon>Liliopsida</taxon>
        <taxon>Poales</taxon>
        <taxon>Poaceae</taxon>
        <taxon>BOP clade</taxon>
        <taxon>Pooideae</taxon>
        <taxon>Triticodae</taxon>
        <taxon>Triticeae</taxon>
        <taxon>Triticinae</taxon>
        <taxon>Triticum</taxon>
    </lineage>
</organism>
<evidence type="ECO:0000313" key="1">
    <source>
        <dbReference type="EnsemblPlants" id="TraesCS5D02G214600.1"/>
    </source>
</evidence>
<dbReference type="EnsemblPlants" id="TraesCS5D02G214600.1">
    <property type="protein sequence ID" value="TraesCS5D02G214600.1"/>
    <property type="gene ID" value="TraesCS5D02G214600"/>
</dbReference>
<dbReference type="Gramene" id="TraesRN5D0100525500.1">
    <property type="protein sequence ID" value="TraesRN5D0100525500.1"/>
    <property type="gene ID" value="TraesRN5D0100525500"/>
</dbReference>
<sequence length="287" mass="33109">MVPMDNGARARHDEEADRLYMETWVKYRRGPDDMRKIPPTRILMYPDIFERAWGWDRLLPQDYTSSRLYFDYLREYHRRNRLMDYVAAAAGKPEEWPLKARPPVDDGVITGCFPDGNDALTAAARFCLDMELRFMSVWKSRPVRNVELLSQKIQERACHLIVVGREFSEPAAASLVCIANEAALACELLTRGAEATDVEIKLCNCIRQCALSLMYMTGPRSDASAAAMVGVPKEARRMCEWMRNVNQLYAFQGYSEIHKMGQCDEIRIPTFRLFEYTSFSCWVIIMS</sequence>
<protein>
    <submittedName>
        <fullName evidence="1">Uncharacterized protein</fullName>
    </submittedName>
</protein>
<dbReference type="Gramene" id="TraesCS5D02G214600.1">
    <property type="protein sequence ID" value="TraesCS5D02G214600.1"/>
    <property type="gene ID" value="TraesCS5D02G214600"/>
</dbReference>
<evidence type="ECO:0000313" key="2">
    <source>
        <dbReference type="Proteomes" id="UP000019116"/>
    </source>
</evidence>